<dbReference type="PANTHER" id="PTHR42855">
    <property type="entry name" value="ABC TRANSPORTER ATP-BINDING SUBUNIT"/>
    <property type="match status" value="1"/>
</dbReference>
<dbReference type="KEGG" id="psti:SOO65_18895"/>
<dbReference type="InterPro" id="IPR027417">
    <property type="entry name" value="P-loop_NTPase"/>
</dbReference>
<dbReference type="PROSITE" id="PS00211">
    <property type="entry name" value="ABC_TRANSPORTER_1"/>
    <property type="match status" value="1"/>
</dbReference>
<keyword evidence="1" id="KW-0547">Nucleotide-binding</keyword>
<feature type="coiled-coil region" evidence="3">
    <location>
        <begin position="528"/>
        <end position="555"/>
    </location>
</feature>
<dbReference type="Pfam" id="PF16326">
    <property type="entry name" value="ABC_tran_CTD"/>
    <property type="match status" value="1"/>
</dbReference>
<keyword evidence="3" id="KW-0175">Coiled coil</keyword>
<dbReference type="Proteomes" id="UP001324634">
    <property type="component" value="Chromosome"/>
</dbReference>
<protein>
    <submittedName>
        <fullName evidence="5">ABC-F family ATP-binding cassette domain-containing protein</fullName>
    </submittedName>
</protein>
<feature type="domain" description="ABC transporter" evidence="4">
    <location>
        <begin position="2"/>
        <end position="218"/>
    </location>
</feature>
<dbReference type="Pfam" id="PF00005">
    <property type="entry name" value="ABC_tran"/>
    <property type="match status" value="2"/>
</dbReference>
<dbReference type="SUPFAM" id="SSF52540">
    <property type="entry name" value="P-loop containing nucleoside triphosphate hydrolases"/>
    <property type="match status" value="2"/>
</dbReference>
<dbReference type="InterPro" id="IPR032781">
    <property type="entry name" value="ABC_tran_Xtn"/>
</dbReference>
<dbReference type="PROSITE" id="PS50893">
    <property type="entry name" value="ABC_TRANSPORTER_2"/>
    <property type="match status" value="2"/>
</dbReference>
<dbReference type="Gene3D" id="1.10.287.380">
    <property type="entry name" value="Valyl-tRNA synthetase, C-terminal domain"/>
    <property type="match status" value="1"/>
</dbReference>
<dbReference type="EMBL" id="CP139487">
    <property type="protein sequence ID" value="WPU64765.1"/>
    <property type="molecule type" value="Genomic_DNA"/>
</dbReference>
<evidence type="ECO:0000256" key="2">
    <source>
        <dbReference type="ARBA" id="ARBA00022840"/>
    </source>
</evidence>
<evidence type="ECO:0000256" key="1">
    <source>
        <dbReference type="ARBA" id="ARBA00022741"/>
    </source>
</evidence>
<dbReference type="InterPro" id="IPR017871">
    <property type="entry name" value="ABC_transporter-like_CS"/>
</dbReference>
<dbReference type="SMART" id="SM00382">
    <property type="entry name" value="AAA"/>
    <property type="match status" value="2"/>
</dbReference>
<evidence type="ECO:0000256" key="3">
    <source>
        <dbReference type="SAM" id="Coils"/>
    </source>
</evidence>
<dbReference type="GO" id="GO:0005524">
    <property type="term" value="F:ATP binding"/>
    <property type="evidence" value="ECO:0007669"/>
    <property type="project" value="UniProtKB-KW"/>
</dbReference>
<organism evidence="5 6">
    <name type="scientific">Peredibacter starrii</name>
    <dbReference type="NCBI Taxonomy" id="28202"/>
    <lineage>
        <taxon>Bacteria</taxon>
        <taxon>Pseudomonadati</taxon>
        <taxon>Bdellovibrionota</taxon>
        <taxon>Bacteriovoracia</taxon>
        <taxon>Bacteriovoracales</taxon>
        <taxon>Bacteriovoracaceae</taxon>
        <taxon>Peredibacter</taxon>
    </lineage>
</organism>
<keyword evidence="6" id="KW-1185">Reference proteome</keyword>
<proteinExistence type="predicted"/>
<dbReference type="RefSeq" id="WP_321394179.1">
    <property type="nucleotide sequence ID" value="NZ_CP139487.1"/>
</dbReference>
<dbReference type="FunFam" id="3.40.50.300:FF:000011">
    <property type="entry name" value="Putative ABC transporter ATP-binding component"/>
    <property type="match status" value="1"/>
</dbReference>
<dbReference type="InterPro" id="IPR032524">
    <property type="entry name" value="ABC_tran_C"/>
</dbReference>
<sequence>MIQVVNLSKGFGTQVLFQDVTFTLGKGERVGLVGRNGTGKSTLFKILLGEESYDSGEYIIPKNYQIGTLKQHLHFTHSTILDECKTALRGENAEFEQYKVEKMLLGLGFKMSDFTRAPSDFSGGYQIRLNLAKVLLSEPDCLLLDEPTNYLDIVSMRWLTKFLREFKGEMILITHDRGFMDDVTTHTMGIWRQKLFKIKGDSTKYFEQIVAEEEMYEKTRVNAEKKRKDLEEFVARFKAKASKATQAQSRMKLLEKMPTMDALAMQATLDFEFNFQECPGKVLIDAKELSFGYTDQNLISNLNLLIQRNDKIAIIGKNGKGKSTLLNLLARELEPKTGSINSNVNLLMGHFGQTNINRLNLENTIEEEILAVNPMMGLQRARSIAGVMMFSGDLAKKKIKVLSGGERARVLLGKLLVKPTNLLLLDEPTNHLDQESVEALTLELQNYPGAVIIVTHSESMLRDVATKLVVFHHDKVEFLSETYDDFLKKIGWEEEEAAPVPQKTADKPNRQEVKRLRSEMIIERGRELNPMKKKMESLEKEIMKLEDEQKQLEGILIDPSNDSKKMQESSQRLGQVNKKIDSSFEELTEITMKHDEIFQSYELKLKDLEV</sequence>
<evidence type="ECO:0000313" key="5">
    <source>
        <dbReference type="EMBL" id="WPU64765.1"/>
    </source>
</evidence>
<dbReference type="GO" id="GO:0003677">
    <property type="term" value="F:DNA binding"/>
    <property type="evidence" value="ECO:0007669"/>
    <property type="project" value="InterPro"/>
</dbReference>
<accession>A0AAX4HN88</accession>
<reference evidence="5 6" key="1">
    <citation type="submission" date="2023-11" db="EMBL/GenBank/DDBJ databases">
        <title>Peredibacter starrii A3.12.</title>
        <authorList>
            <person name="Mitchell R.J."/>
        </authorList>
    </citation>
    <scope>NUCLEOTIDE SEQUENCE [LARGE SCALE GENOMIC DNA]</scope>
    <source>
        <strain evidence="5 6">A3.12</strain>
    </source>
</reference>
<dbReference type="InterPro" id="IPR003593">
    <property type="entry name" value="AAA+_ATPase"/>
</dbReference>
<dbReference type="InterPro" id="IPR037118">
    <property type="entry name" value="Val-tRNA_synth_C_sf"/>
</dbReference>
<evidence type="ECO:0000259" key="4">
    <source>
        <dbReference type="PROSITE" id="PS50893"/>
    </source>
</evidence>
<evidence type="ECO:0000313" key="6">
    <source>
        <dbReference type="Proteomes" id="UP001324634"/>
    </source>
</evidence>
<name>A0AAX4HN88_9BACT</name>
<dbReference type="AlphaFoldDB" id="A0AAX4HN88"/>
<gene>
    <name evidence="5" type="ORF">SOO65_18895</name>
</gene>
<dbReference type="Gene3D" id="3.40.50.300">
    <property type="entry name" value="P-loop containing nucleotide triphosphate hydrolases"/>
    <property type="match status" value="2"/>
</dbReference>
<feature type="domain" description="ABC transporter" evidence="4">
    <location>
        <begin position="284"/>
        <end position="498"/>
    </location>
</feature>
<dbReference type="GO" id="GO:0016887">
    <property type="term" value="F:ATP hydrolysis activity"/>
    <property type="evidence" value="ECO:0007669"/>
    <property type="project" value="InterPro"/>
</dbReference>
<dbReference type="InterPro" id="IPR003439">
    <property type="entry name" value="ABC_transporter-like_ATP-bd"/>
</dbReference>
<dbReference type="Pfam" id="PF12848">
    <property type="entry name" value="ABC_tran_Xtn"/>
    <property type="match status" value="1"/>
</dbReference>
<dbReference type="PANTHER" id="PTHR42855:SF2">
    <property type="entry name" value="DRUG RESISTANCE ABC TRANSPORTER,ATP-BINDING PROTEIN"/>
    <property type="match status" value="1"/>
</dbReference>
<dbReference type="InterPro" id="IPR051309">
    <property type="entry name" value="ABCF_ATPase"/>
</dbReference>
<keyword evidence="2 5" id="KW-0067">ATP-binding</keyword>
<dbReference type="CDD" id="cd03221">
    <property type="entry name" value="ABCF_EF-3"/>
    <property type="match status" value="2"/>
</dbReference>